<name>A0A6B1DQ19_9CHLR</name>
<reference evidence="11" key="1">
    <citation type="submission" date="2019-09" db="EMBL/GenBank/DDBJ databases">
        <title>Characterisation of the sponge microbiome using genome-centric metagenomics.</title>
        <authorList>
            <person name="Engelberts J.P."/>
            <person name="Robbins S.J."/>
            <person name="De Goeij J.M."/>
            <person name="Aranda M."/>
            <person name="Bell S.C."/>
            <person name="Webster N.S."/>
        </authorList>
    </citation>
    <scope>NUCLEOTIDE SEQUENCE</scope>
    <source>
        <strain evidence="11">SB0662_bin_9</strain>
    </source>
</reference>
<dbReference type="GO" id="GO:0015450">
    <property type="term" value="F:protein-transporting ATPase activity"/>
    <property type="evidence" value="ECO:0007669"/>
    <property type="project" value="InterPro"/>
</dbReference>
<keyword evidence="3 9" id="KW-1003">Cell membrane</keyword>
<keyword evidence="6 9" id="KW-1133">Transmembrane helix</keyword>
<dbReference type="GO" id="GO:0005886">
    <property type="term" value="C:plasma membrane"/>
    <property type="evidence" value="ECO:0007669"/>
    <property type="project" value="UniProtKB-SubCell"/>
</dbReference>
<dbReference type="InterPro" id="IPR005665">
    <property type="entry name" value="SecF_bac"/>
</dbReference>
<protein>
    <recommendedName>
        <fullName evidence="9">Protein-export membrane protein SecF</fullName>
    </recommendedName>
</protein>
<dbReference type="PANTHER" id="PTHR30081">
    <property type="entry name" value="PROTEIN-EXPORT MEMBRANE PROTEIN SEC"/>
    <property type="match status" value="1"/>
</dbReference>
<evidence type="ECO:0000259" key="10">
    <source>
        <dbReference type="Pfam" id="PF02355"/>
    </source>
</evidence>
<evidence type="ECO:0000313" key="11">
    <source>
        <dbReference type="EMBL" id="MYD89809.1"/>
    </source>
</evidence>
<evidence type="ECO:0000256" key="9">
    <source>
        <dbReference type="HAMAP-Rule" id="MF_01464"/>
    </source>
</evidence>
<comment type="function">
    <text evidence="9">Part of the Sec protein translocase complex. Interacts with the SecYEG preprotein conducting channel. SecDF uses the proton motive force (PMF) to complete protein translocation after the ATP-dependent function of SecA.</text>
</comment>
<keyword evidence="4 9" id="KW-0812">Transmembrane</keyword>
<feature type="domain" description="Protein export membrane protein SecD/SecF C-terminal" evidence="10">
    <location>
        <begin position="125"/>
        <end position="304"/>
    </location>
</feature>
<keyword evidence="5 9" id="KW-0653">Protein transport</keyword>
<keyword evidence="2 9" id="KW-0813">Transport</keyword>
<evidence type="ECO:0000256" key="2">
    <source>
        <dbReference type="ARBA" id="ARBA00022448"/>
    </source>
</evidence>
<dbReference type="PANTHER" id="PTHR30081:SF8">
    <property type="entry name" value="PROTEIN TRANSLOCASE SUBUNIT SECF"/>
    <property type="match status" value="1"/>
</dbReference>
<evidence type="ECO:0000256" key="5">
    <source>
        <dbReference type="ARBA" id="ARBA00022927"/>
    </source>
</evidence>
<dbReference type="AlphaFoldDB" id="A0A6B1DQ19"/>
<evidence type="ECO:0000256" key="3">
    <source>
        <dbReference type="ARBA" id="ARBA00022475"/>
    </source>
</evidence>
<comment type="caution">
    <text evidence="11">The sequence shown here is derived from an EMBL/GenBank/DDBJ whole genome shotgun (WGS) entry which is preliminary data.</text>
</comment>
<feature type="transmembrane region" description="Helical" evidence="9">
    <location>
        <begin position="171"/>
        <end position="194"/>
    </location>
</feature>
<evidence type="ECO:0000256" key="1">
    <source>
        <dbReference type="ARBA" id="ARBA00004651"/>
    </source>
</evidence>
<feature type="transmembrane region" description="Helical" evidence="9">
    <location>
        <begin position="252"/>
        <end position="271"/>
    </location>
</feature>
<dbReference type="HAMAP" id="MF_01464_B">
    <property type="entry name" value="SecF_B"/>
    <property type="match status" value="1"/>
</dbReference>
<dbReference type="GO" id="GO:0006605">
    <property type="term" value="P:protein targeting"/>
    <property type="evidence" value="ECO:0007669"/>
    <property type="project" value="UniProtKB-UniRule"/>
</dbReference>
<dbReference type="Gene3D" id="1.20.1640.10">
    <property type="entry name" value="Multidrug efflux transporter AcrB transmembrane domain"/>
    <property type="match status" value="1"/>
</dbReference>
<dbReference type="InterPro" id="IPR048634">
    <property type="entry name" value="SecD_SecF_C"/>
</dbReference>
<feature type="transmembrane region" description="Helical" evidence="9">
    <location>
        <begin position="20"/>
        <end position="40"/>
    </location>
</feature>
<dbReference type="Pfam" id="PF02355">
    <property type="entry name" value="SecD_SecF_C"/>
    <property type="match status" value="1"/>
</dbReference>
<dbReference type="GO" id="GO:0043952">
    <property type="term" value="P:protein transport by the Sec complex"/>
    <property type="evidence" value="ECO:0007669"/>
    <property type="project" value="UniProtKB-UniRule"/>
</dbReference>
<dbReference type="GO" id="GO:0065002">
    <property type="term" value="P:intracellular protein transmembrane transport"/>
    <property type="evidence" value="ECO:0007669"/>
    <property type="project" value="UniProtKB-UniRule"/>
</dbReference>
<evidence type="ECO:0000256" key="6">
    <source>
        <dbReference type="ARBA" id="ARBA00022989"/>
    </source>
</evidence>
<feature type="transmembrane region" description="Helical" evidence="9">
    <location>
        <begin position="139"/>
        <end position="159"/>
    </location>
</feature>
<dbReference type="SUPFAM" id="SSF82866">
    <property type="entry name" value="Multidrug efflux transporter AcrB transmembrane domain"/>
    <property type="match status" value="1"/>
</dbReference>
<dbReference type="InterPro" id="IPR022645">
    <property type="entry name" value="SecD/SecF_bac"/>
</dbReference>
<keyword evidence="8 9" id="KW-0472">Membrane</keyword>
<evidence type="ECO:0000256" key="8">
    <source>
        <dbReference type="ARBA" id="ARBA00023136"/>
    </source>
</evidence>
<evidence type="ECO:0000256" key="7">
    <source>
        <dbReference type="ARBA" id="ARBA00023010"/>
    </source>
</evidence>
<keyword evidence="7 9" id="KW-0811">Translocation</keyword>
<dbReference type="InterPro" id="IPR022813">
    <property type="entry name" value="SecD/SecF_arch_bac"/>
</dbReference>
<feature type="transmembrane region" description="Helical" evidence="9">
    <location>
        <begin position="200"/>
        <end position="221"/>
    </location>
</feature>
<comment type="subunit">
    <text evidence="9">Forms a complex with SecD. Part of the essential Sec protein translocation apparatus which comprises SecA, SecYEG and auxiliary proteins SecDF. Other proteins may also be involved.</text>
</comment>
<dbReference type="EMBL" id="VXPY01000036">
    <property type="protein sequence ID" value="MYD89809.1"/>
    <property type="molecule type" value="Genomic_DNA"/>
</dbReference>
<dbReference type="PRINTS" id="PR01755">
    <property type="entry name" value="SECFTRNLCASE"/>
</dbReference>
<comment type="subcellular location">
    <subcellularLocation>
        <location evidence="1 9">Cell membrane</location>
        <topology evidence="1 9">Multi-pass membrane protein</topology>
    </subcellularLocation>
</comment>
<gene>
    <name evidence="9 11" type="primary">secF</name>
    <name evidence="11" type="ORF">F4Y08_05640</name>
</gene>
<accession>A0A6B1DQ19</accession>
<sequence>MGLLTSRMGTAAIVERRNLWFLLSLLLILPGILLMAWRGVTGNSLLPLSIDYTGGVQWEIQFDEPASPEAVRAILLRAGLADTTAFQVQDDRTVQLKLKAIDNQVKERLEGEIEAEIGPFDEQFFRNIGPAIGSEVSRAAGLAILVAVVGILIYITAAFRHLNHATRYGACAVFALAHDVLVTLSFISIMSLVSAWEVDALFLTAVLTVIGFSVNDTIVVFDRIRENQRRYQGEPFARIANRSLVETLQRSLATQVTALLVLVAILILGGATLQQFMATLIVGLVSGTYSSLCNATPILVAWEERRFLVKADVADPVPVPAA</sequence>
<organism evidence="11">
    <name type="scientific">Caldilineaceae bacterium SB0662_bin_9</name>
    <dbReference type="NCBI Taxonomy" id="2605258"/>
    <lineage>
        <taxon>Bacteria</taxon>
        <taxon>Bacillati</taxon>
        <taxon>Chloroflexota</taxon>
        <taxon>Caldilineae</taxon>
        <taxon>Caldilineales</taxon>
        <taxon>Caldilineaceae</taxon>
    </lineage>
</organism>
<comment type="similarity">
    <text evidence="9">Belongs to the SecD/SecF family. SecF subfamily.</text>
</comment>
<dbReference type="NCBIfam" id="TIGR00966">
    <property type="entry name" value="transloc_SecF"/>
    <property type="match status" value="1"/>
</dbReference>
<evidence type="ECO:0000256" key="4">
    <source>
        <dbReference type="ARBA" id="ARBA00022692"/>
    </source>
</evidence>
<proteinExistence type="inferred from homology"/>
<feature type="transmembrane region" description="Helical" evidence="9">
    <location>
        <begin position="277"/>
        <end position="302"/>
    </location>
</feature>